<evidence type="ECO:0000259" key="5">
    <source>
        <dbReference type="Pfam" id="PF01055"/>
    </source>
</evidence>
<evidence type="ECO:0000259" key="7">
    <source>
        <dbReference type="Pfam" id="PF21365"/>
    </source>
</evidence>
<keyword evidence="4" id="KW-0812">Transmembrane</keyword>
<dbReference type="Proteomes" id="UP000759131">
    <property type="component" value="Unassembled WGS sequence"/>
</dbReference>
<reference evidence="8" key="1">
    <citation type="submission" date="2020-11" db="EMBL/GenBank/DDBJ databases">
        <authorList>
            <person name="Tran Van P."/>
        </authorList>
    </citation>
    <scope>NUCLEOTIDE SEQUENCE</scope>
</reference>
<dbReference type="Pfam" id="PF01055">
    <property type="entry name" value="Glyco_hydro_31_2nd"/>
    <property type="match status" value="1"/>
</dbReference>
<dbReference type="InterPro" id="IPR017853">
    <property type="entry name" value="GH"/>
</dbReference>
<keyword evidence="4" id="KW-0472">Membrane</keyword>
<dbReference type="Pfam" id="PF21365">
    <property type="entry name" value="Glyco_hydro_31_3rd"/>
    <property type="match status" value="1"/>
</dbReference>
<feature type="domain" description="Glycoside hydrolase family 31 N-terminal" evidence="6">
    <location>
        <begin position="51"/>
        <end position="181"/>
    </location>
</feature>
<feature type="transmembrane region" description="Helical" evidence="4">
    <location>
        <begin position="1015"/>
        <end position="1035"/>
    </location>
</feature>
<feature type="domain" description="Glycoside hydrolase family 31 TIM barrel" evidence="5">
    <location>
        <begin position="225"/>
        <end position="606"/>
    </location>
</feature>
<dbReference type="EMBL" id="OC856206">
    <property type="protein sequence ID" value="CAD7623368.1"/>
    <property type="molecule type" value="Genomic_DNA"/>
</dbReference>
<evidence type="ECO:0000313" key="8">
    <source>
        <dbReference type="EMBL" id="CAD7623368.1"/>
    </source>
</evidence>
<dbReference type="InterPro" id="IPR000322">
    <property type="entry name" value="Glyco_hydro_31_TIM"/>
</dbReference>
<keyword evidence="2" id="KW-0325">Glycoprotein</keyword>
<feature type="transmembrane region" description="Helical" evidence="4">
    <location>
        <begin position="1110"/>
        <end position="1131"/>
    </location>
</feature>
<dbReference type="OrthoDB" id="6431919at2759"/>
<dbReference type="PANTHER" id="PTHR22762">
    <property type="entry name" value="ALPHA-GLUCOSIDASE"/>
    <property type="match status" value="1"/>
</dbReference>
<evidence type="ECO:0000256" key="4">
    <source>
        <dbReference type="SAM" id="Phobius"/>
    </source>
</evidence>
<dbReference type="InterPro" id="IPR036259">
    <property type="entry name" value="MFS_trans_sf"/>
</dbReference>
<dbReference type="Gene3D" id="1.20.1250.20">
    <property type="entry name" value="MFS general substrate transporter like domains"/>
    <property type="match status" value="1"/>
</dbReference>
<dbReference type="PANTHER" id="PTHR22762:SF133">
    <property type="entry name" value="P-TYPE DOMAIN-CONTAINING PROTEIN"/>
    <property type="match status" value="1"/>
</dbReference>
<evidence type="ECO:0000256" key="1">
    <source>
        <dbReference type="ARBA" id="ARBA00007806"/>
    </source>
</evidence>
<evidence type="ECO:0000256" key="3">
    <source>
        <dbReference type="ARBA" id="ARBA00041343"/>
    </source>
</evidence>
<dbReference type="GO" id="GO:0005975">
    <property type="term" value="P:carbohydrate metabolic process"/>
    <property type="evidence" value="ECO:0007669"/>
    <property type="project" value="InterPro"/>
</dbReference>
<keyword evidence="4" id="KW-1133">Transmembrane helix</keyword>
<comment type="similarity">
    <text evidence="1">Belongs to the glycosyl hydrolase 31 family.</text>
</comment>
<dbReference type="AlphaFoldDB" id="A0A7R9KK27"/>
<dbReference type="CDD" id="cd14752">
    <property type="entry name" value="GH31_N"/>
    <property type="match status" value="1"/>
</dbReference>
<evidence type="ECO:0000259" key="6">
    <source>
        <dbReference type="Pfam" id="PF13802"/>
    </source>
</evidence>
<dbReference type="InterPro" id="IPR025887">
    <property type="entry name" value="Glyco_hydro_31_N_dom"/>
</dbReference>
<organism evidence="8">
    <name type="scientific">Medioppia subpectinata</name>
    <dbReference type="NCBI Taxonomy" id="1979941"/>
    <lineage>
        <taxon>Eukaryota</taxon>
        <taxon>Metazoa</taxon>
        <taxon>Ecdysozoa</taxon>
        <taxon>Arthropoda</taxon>
        <taxon>Chelicerata</taxon>
        <taxon>Arachnida</taxon>
        <taxon>Acari</taxon>
        <taxon>Acariformes</taxon>
        <taxon>Sarcoptiformes</taxon>
        <taxon>Oribatida</taxon>
        <taxon>Brachypylina</taxon>
        <taxon>Oppioidea</taxon>
        <taxon>Oppiidae</taxon>
        <taxon>Medioppia</taxon>
    </lineage>
</organism>
<dbReference type="SUPFAM" id="SSF74650">
    <property type="entry name" value="Galactose mutarotase-like"/>
    <property type="match status" value="1"/>
</dbReference>
<feature type="transmembrane region" description="Helical" evidence="4">
    <location>
        <begin position="1085"/>
        <end position="1104"/>
    </location>
</feature>
<dbReference type="SUPFAM" id="SSF51011">
    <property type="entry name" value="Glycosyl hydrolase domain"/>
    <property type="match status" value="1"/>
</dbReference>
<evidence type="ECO:0000256" key="2">
    <source>
        <dbReference type="ARBA" id="ARBA00023180"/>
    </source>
</evidence>
<proteinExistence type="inferred from homology"/>
<dbReference type="GO" id="GO:0004558">
    <property type="term" value="F:alpha-1,4-glucosidase activity"/>
    <property type="evidence" value="ECO:0007669"/>
    <property type="project" value="TreeGrafter"/>
</dbReference>
<dbReference type="Gene3D" id="2.60.40.1180">
    <property type="entry name" value="Golgi alpha-mannosidase II"/>
    <property type="match status" value="2"/>
</dbReference>
<feature type="domain" description="Glycosyl hydrolase family 31 C-terminal" evidence="7">
    <location>
        <begin position="614"/>
        <end position="702"/>
    </location>
</feature>
<feature type="transmembrane region" description="Helical" evidence="4">
    <location>
        <begin position="1055"/>
        <end position="1073"/>
    </location>
</feature>
<dbReference type="SUPFAM" id="SSF51445">
    <property type="entry name" value="(Trans)glycosidases"/>
    <property type="match status" value="1"/>
</dbReference>
<dbReference type="EMBL" id="CAJPIZ010001631">
    <property type="protein sequence ID" value="CAG2103798.1"/>
    <property type="molecule type" value="Genomic_DNA"/>
</dbReference>
<dbReference type="Pfam" id="PF13802">
    <property type="entry name" value="Gal_mutarotas_2"/>
    <property type="match status" value="1"/>
</dbReference>
<feature type="transmembrane region" description="Helical" evidence="4">
    <location>
        <begin position="848"/>
        <end position="867"/>
    </location>
</feature>
<dbReference type="InterPro" id="IPR011013">
    <property type="entry name" value="Gal_mutarotase_sf_dom"/>
</dbReference>
<dbReference type="CDD" id="cd06602">
    <property type="entry name" value="GH31_MGAM_SI_GAA"/>
    <property type="match status" value="1"/>
</dbReference>
<dbReference type="GO" id="GO:0030246">
    <property type="term" value="F:carbohydrate binding"/>
    <property type="evidence" value="ECO:0007669"/>
    <property type="project" value="InterPro"/>
</dbReference>
<feature type="transmembrane region" description="Helical" evidence="4">
    <location>
        <begin position="1143"/>
        <end position="1167"/>
    </location>
</feature>
<protein>
    <recommendedName>
        <fullName evidence="3">Maltase</fullName>
    </recommendedName>
</protein>
<evidence type="ECO:0000313" key="9">
    <source>
        <dbReference type="Proteomes" id="UP000759131"/>
    </source>
</evidence>
<accession>A0A7R9KK27</accession>
<keyword evidence="9" id="KW-1185">Reference proteome</keyword>
<dbReference type="Gene3D" id="3.20.20.80">
    <property type="entry name" value="Glycosidases"/>
    <property type="match status" value="1"/>
</dbReference>
<sequence>MITNSLVKVSAEKGIAFIILLKISRKFLIVISMEQNSASLKLKDTAKDTKFVKQLENLKLSVTYYTENILRFKISDAINTRYEVPFQSNFPFDTSIGGLIFSDQFIQISSYLPSNNVYGLGENTHPSLRHDLNYKTWPIFTKDNAPDSNDEKNNYGQHPFYTVLESNGNSHGILLLNSNAMEYTLMPAPAMSVKTIGGILDFFVFIGDNPEHVIQLYTSLIGRTFMPSFWAFGFQISKYGYHNTNQVKAVVERQIKHQIPYDVQYIDSDYKFWSRDFTIDPNYFKDLPQLITETQSKYNLHWTPIIDPGIQGNEPNYSIFLDGNNQNVFVKWPKSVPIQDRHNPDNIDVTHDNMYGRVWPPGPVAFPDFMKNATQNWWINNFKHLYSIGWKFNSLWIDMNEPVSVEFGTGFNITCPHNQYDNIPIEIKALWVHNFERLSRQSICMIGVQGESGQYKHYDVHSLYGLSMAIPTQKALNEITGKRGYVLSRSTFVSSGQYTGHWLGDNRSKWSHMKDSVIGMLEFNLFGIPYVGSDICGFFGLPAPDLCRRWQQLGAFYPFSRNHHENGQEQEQDPAVWADRGHPEVTDAARKSLYVRYQFLHYLYTLFFKAHVLGNTVVRPLFHEYPTDPQTYGIDEQFMWGSVVLFSPFLFENQTEVNAYLPDDVWYEPTEDFVKLYPNRGHVKLPDSRLFPPFHLRGGYILPIGCDKAINTQMLREKPINLEVYPKNKSAKGDMYWDDGDSLNTIETNHYNFYEFELLSNCSLHIVVKTKVRHETSVGTAMVSTGATLFTYFFYTIQNVMIGPSLLDLQTKYNASFQQISVTQTLAGAFYTIGSLSGPLFNMANKQIAYMICMCQIGICISIMCYVQRLSIVYLLFVIINLDCGGIDSVSNVWIVEMWAQNCGPFAQGLRLQTTALNDTLLNNTAIGDRLTLKSVNSSVIEITEHTVTTINIPYILIGVLVVACGLFIGGLNFYKKYIPREVGPKELEVKGNRITKFISRIKQTLVSELMPTKAILIVIILSSLLIGFSAVITINWSSYWTSFASSELQLNDKLANNIYVVMLATSTLSSGISAPISTLVSPNVIIFVSLLLTLLSQILFVVFSNTSLTMIWTANVILGIGVGPVYGAVYQMVESITPVTNVMGTMFVFWTGLFQCLSSVVIGRYISSMFILKTANCQNRENSGKSGIPEK</sequence>
<name>A0A7R9KK27_9ACAR</name>
<dbReference type="InterPro" id="IPR013780">
    <property type="entry name" value="Glyco_hydro_b"/>
</dbReference>
<dbReference type="Gene3D" id="2.60.40.1760">
    <property type="entry name" value="glycosyl hydrolase (family 31)"/>
    <property type="match status" value="2"/>
</dbReference>
<gene>
    <name evidence="8" type="ORF">OSB1V03_LOCUS3824</name>
</gene>
<feature type="transmembrane region" description="Helical" evidence="4">
    <location>
        <begin position="953"/>
        <end position="975"/>
    </location>
</feature>
<dbReference type="SUPFAM" id="SSF103473">
    <property type="entry name" value="MFS general substrate transporter"/>
    <property type="match status" value="1"/>
</dbReference>
<dbReference type="InterPro" id="IPR048395">
    <property type="entry name" value="Glyco_hydro_31_C"/>
</dbReference>